<dbReference type="Pfam" id="PF00450">
    <property type="entry name" value="Peptidase_S10"/>
    <property type="match status" value="1"/>
</dbReference>
<keyword evidence="3" id="KW-0645">Protease</keyword>
<reference evidence="6" key="2">
    <citation type="submission" date="2016-05" db="EMBL/GenBank/DDBJ databases">
        <title>Comparative analysis highlights variable genome content of wheat rusts and divergence of the mating loci.</title>
        <authorList>
            <person name="Cuomo C.A."/>
            <person name="Bakkeren G."/>
            <person name="Szabo L."/>
            <person name="Khalil H."/>
            <person name="Joly D."/>
            <person name="Goldberg J."/>
            <person name="Young S."/>
            <person name="Zeng Q."/>
            <person name="Fellers J."/>
        </authorList>
    </citation>
    <scope>NUCLEOTIDE SEQUENCE [LARGE SCALE GENOMIC DNA]</scope>
    <source>
        <strain evidence="6">1-1 BBBD Race 1</strain>
    </source>
</reference>
<reference evidence="7 8" key="3">
    <citation type="journal article" date="2017" name="G3 (Bethesda)">
        <title>Comparative analysis highlights variable genome content of wheat rusts and divergence of the mating loci.</title>
        <authorList>
            <person name="Cuomo C.A."/>
            <person name="Bakkeren G."/>
            <person name="Khalil H.B."/>
            <person name="Panwar V."/>
            <person name="Joly D."/>
            <person name="Linning R."/>
            <person name="Sakthikumar S."/>
            <person name="Song X."/>
            <person name="Adiconis X."/>
            <person name="Fan L."/>
            <person name="Goldberg J.M."/>
            <person name="Levin J.Z."/>
            <person name="Young S."/>
            <person name="Zeng Q."/>
            <person name="Anikster Y."/>
            <person name="Bruce M."/>
            <person name="Wang M."/>
            <person name="Yin C."/>
            <person name="McCallum B."/>
            <person name="Szabo L.J."/>
            <person name="Hulbert S."/>
            <person name="Chen X."/>
            <person name="Fellers J.P."/>
        </authorList>
    </citation>
    <scope>NUCLEOTIDE SEQUENCE</scope>
    <source>
        <strain evidence="8">Isolate 1-1 / race 1 (BBBD)</strain>
        <strain evidence="7">isolate 1-1 / race 1 (BBBD)</strain>
    </source>
</reference>
<dbReference type="SUPFAM" id="SSF53474">
    <property type="entry name" value="alpha/beta-Hydrolases"/>
    <property type="match status" value="1"/>
</dbReference>
<evidence type="ECO:0000313" key="8">
    <source>
        <dbReference type="Proteomes" id="UP000005240"/>
    </source>
</evidence>
<evidence type="ECO:0000313" key="6">
    <source>
        <dbReference type="EMBL" id="OAV91764.1"/>
    </source>
</evidence>
<protein>
    <submittedName>
        <fullName evidence="6 7">Uncharacterized protein</fullName>
    </submittedName>
</protein>
<comment type="similarity">
    <text evidence="1">Belongs to the peptidase S10 family.</text>
</comment>
<name>A0A180GGR2_PUCT1</name>
<dbReference type="EnsemblFungi" id="PTTG_03754-t43_1">
    <property type="protein sequence ID" value="PTTG_03754-t43_1-p1"/>
    <property type="gene ID" value="PTTG_03754"/>
</dbReference>
<dbReference type="GO" id="GO:0006508">
    <property type="term" value="P:proteolysis"/>
    <property type="evidence" value="ECO:0007669"/>
    <property type="project" value="UniProtKB-KW"/>
</dbReference>
<dbReference type="OrthoDB" id="443318at2759"/>
<evidence type="ECO:0000256" key="2">
    <source>
        <dbReference type="ARBA" id="ARBA00022645"/>
    </source>
</evidence>
<accession>A0A180GGR2</accession>
<evidence type="ECO:0000256" key="4">
    <source>
        <dbReference type="ARBA" id="ARBA00022801"/>
    </source>
</evidence>
<dbReference type="GO" id="GO:0004185">
    <property type="term" value="F:serine-type carboxypeptidase activity"/>
    <property type="evidence" value="ECO:0007669"/>
    <property type="project" value="InterPro"/>
</dbReference>
<evidence type="ECO:0000256" key="1">
    <source>
        <dbReference type="ARBA" id="ARBA00009431"/>
    </source>
</evidence>
<proteinExistence type="inferred from homology"/>
<reference evidence="6" key="1">
    <citation type="submission" date="2009-11" db="EMBL/GenBank/DDBJ databases">
        <authorList>
            <consortium name="The Broad Institute Genome Sequencing Platform"/>
            <person name="Ward D."/>
            <person name="Feldgarden M."/>
            <person name="Earl A."/>
            <person name="Young S.K."/>
            <person name="Zeng Q."/>
            <person name="Koehrsen M."/>
            <person name="Alvarado L."/>
            <person name="Berlin A."/>
            <person name="Bochicchio J."/>
            <person name="Borenstein D."/>
            <person name="Chapman S.B."/>
            <person name="Chen Z."/>
            <person name="Engels R."/>
            <person name="Freedman E."/>
            <person name="Gellesch M."/>
            <person name="Goldberg J."/>
            <person name="Griggs A."/>
            <person name="Gujja S."/>
            <person name="Heilman E."/>
            <person name="Heiman D."/>
            <person name="Hepburn T."/>
            <person name="Howarth C."/>
            <person name="Jen D."/>
            <person name="Larson L."/>
            <person name="Lewis B."/>
            <person name="Mehta T."/>
            <person name="Park D."/>
            <person name="Pearson M."/>
            <person name="Roberts A."/>
            <person name="Saif S."/>
            <person name="Shea T."/>
            <person name="Shenoy N."/>
            <person name="Sisk P."/>
            <person name="Stolte C."/>
            <person name="Sykes S."/>
            <person name="Thomson T."/>
            <person name="Walk T."/>
            <person name="White J."/>
            <person name="Yandava C."/>
            <person name="Izard J."/>
            <person name="Baranova O.V."/>
            <person name="Blanton J.M."/>
            <person name="Tanner A.C."/>
            <person name="Dewhirst F.E."/>
            <person name="Haas B."/>
            <person name="Nusbaum C."/>
            <person name="Birren B."/>
        </authorList>
    </citation>
    <scope>NUCLEOTIDE SEQUENCE [LARGE SCALE GENOMIC DNA]</scope>
    <source>
        <strain evidence="6">1-1 BBBD Race 1</strain>
    </source>
</reference>
<evidence type="ECO:0000313" key="7">
    <source>
        <dbReference type="EnsemblFungi" id="PTTG_03754-t43_1-p1"/>
    </source>
</evidence>
<dbReference type="InterPro" id="IPR001563">
    <property type="entry name" value="Peptidase_S10"/>
</dbReference>
<dbReference type="Gene3D" id="3.40.50.1820">
    <property type="entry name" value="alpha/beta hydrolase"/>
    <property type="match status" value="1"/>
</dbReference>
<gene>
    <name evidence="6" type="ORF">PTTG_03754</name>
</gene>
<keyword evidence="8" id="KW-1185">Reference proteome</keyword>
<organism evidence="6">
    <name type="scientific">Puccinia triticina (isolate 1-1 / race 1 (BBBD))</name>
    <name type="common">Brown leaf rust fungus</name>
    <dbReference type="NCBI Taxonomy" id="630390"/>
    <lineage>
        <taxon>Eukaryota</taxon>
        <taxon>Fungi</taxon>
        <taxon>Dikarya</taxon>
        <taxon>Basidiomycota</taxon>
        <taxon>Pucciniomycotina</taxon>
        <taxon>Pucciniomycetes</taxon>
        <taxon>Pucciniales</taxon>
        <taxon>Pucciniaceae</taxon>
        <taxon>Puccinia</taxon>
    </lineage>
</organism>
<keyword evidence="5" id="KW-0325">Glycoprotein</keyword>
<evidence type="ECO:0000256" key="3">
    <source>
        <dbReference type="ARBA" id="ARBA00022670"/>
    </source>
</evidence>
<dbReference type="EMBL" id="ADAS02000075">
    <property type="protein sequence ID" value="OAV91764.1"/>
    <property type="molecule type" value="Genomic_DNA"/>
</dbReference>
<dbReference type="VEuPathDB" id="FungiDB:PTTG_03754"/>
<dbReference type="InterPro" id="IPR029058">
    <property type="entry name" value="AB_hydrolase_fold"/>
</dbReference>
<dbReference type="Proteomes" id="UP000005240">
    <property type="component" value="Unassembled WGS sequence"/>
</dbReference>
<evidence type="ECO:0000256" key="5">
    <source>
        <dbReference type="ARBA" id="ARBA00023180"/>
    </source>
</evidence>
<keyword evidence="4" id="KW-0378">Hydrolase</keyword>
<sequence>MYLSYTANLIYTRQSELALKLQGVLFIDAVLSPSVFQEDVPIYPFVKLHQDIFKLSPTFMKELETAHKTCGYADYLEKFLKYPAPGKFPDISKVNTKKECQLWDKVSKVVPDDFDFYNIYNKDRGVDPLFSKHTYLDRPDVRKALNVANAPPWVGCSESKTIFPDNDSSPDPSGKVLPNVIAKSKRTIVAHGKFDGRLPIQGISLGLQSMTWAGKQGFTKPIDVDFKVDGKSLGNFRTERGLTYVQVSEAGHMIPQDAPVAALAIFEYLLGNRASL</sequence>
<keyword evidence="2" id="KW-0121">Carboxypeptidase</keyword>
<dbReference type="AlphaFoldDB" id="A0A180GGR2"/>
<reference evidence="7" key="4">
    <citation type="submission" date="2025-05" db="UniProtKB">
        <authorList>
            <consortium name="EnsemblFungi"/>
        </authorList>
    </citation>
    <scope>IDENTIFICATION</scope>
    <source>
        <strain evidence="7">isolate 1-1 / race 1 (BBBD)</strain>
    </source>
</reference>
<dbReference type="STRING" id="630390.A0A180GGR2"/>